<accession>A0A8J2WVZ4</accession>
<name>A0A8J2WVZ4_9STRA</name>
<keyword evidence="2" id="KW-1185">Reference proteome</keyword>
<evidence type="ECO:0000313" key="2">
    <source>
        <dbReference type="Proteomes" id="UP000789595"/>
    </source>
</evidence>
<proteinExistence type="predicted"/>
<comment type="caution">
    <text evidence="1">The sequence shown here is derived from an EMBL/GenBank/DDBJ whole genome shotgun (WGS) entry which is preliminary data.</text>
</comment>
<gene>
    <name evidence="1" type="ORF">PECAL_3P05230</name>
</gene>
<evidence type="ECO:0000313" key="1">
    <source>
        <dbReference type="EMBL" id="CAH0370627.1"/>
    </source>
</evidence>
<organism evidence="1 2">
    <name type="scientific">Pelagomonas calceolata</name>
    <dbReference type="NCBI Taxonomy" id="35677"/>
    <lineage>
        <taxon>Eukaryota</taxon>
        <taxon>Sar</taxon>
        <taxon>Stramenopiles</taxon>
        <taxon>Ochrophyta</taxon>
        <taxon>Pelagophyceae</taxon>
        <taxon>Pelagomonadales</taxon>
        <taxon>Pelagomonadaceae</taxon>
        <taxon>Pelagomonas</taxon>
    </lineage>
</organism>
<dbReference type="AlphaFoldDB" id="A0A8J2WVZ4"/>
<protein>
    <submittedName>
        <fullName evidence="1">Uncharacterized protein</fullName>
    </submittedName>
</protein>
<dbReference type="Proteomes" id="UP000789595">
    <property type="component" value="Unassembled WGS sequence"/>
</dbReference>
<sequence>MSVLRRTPRNCVFSLRTVASVVSQSPTSKAPQFNVARRWRVSFSRRSTSTACERCVLRIKTVPSLVAVANSAARRNGALLLTLAPRSRARAAGAPSSNIAVRQCMRC</sequence>
<reference evidence="1" key="1">
    <citation type="submission" date="2021-11" db="EMBL/GenBank/DDBJ databases">
        <authorList>
            <consortium name="Genoscope - CEA"/>
            <person name="William W."/>
        </authorList>
    </citation>
    <scope>NUCLEOTIDE SEQUENCE</scope>
</reference>
<dbReference type="EMBL" id="CAKKNE010000003">
    <property type="protein sequence ID" value="CAH0370627.1"/>
    <property type="molecule type" value="Genomic_DNA"/>
</dbReference>